<feature type="region of interest" description="Disordered" evidence="1">
    <location>
        <begin position="93"/>
        <end position="138"/>
    </location>
</feature>
<feature type="compositionally biased region" description="Low complexity" evidence="1">
    <location>
        <begin position="101"/>
        <end position="112"/>
    </location>
</feature>
<dbReference type="EMBL" id="BK016058">
    <property type="protein sequence ID" value="DAF91626.1"/>
    <property type="molecule type" value="Genomic_DNA"/>
</dbReference>
<feature type="region of interest" description="Disordered" evidence="1">
    <location>
        <begin position="1"/>
        <end position="30"/>
    </location>
</feature>
<protein>
    <submittedName>
        <fullName evidence="2">Uncharacterized protein</fullName>
    </submittedName>
</protein>
<organism evidence="2">
    <name type="scientific">Siphoviridae sp. ctcK97</name>
    <dbReference type="NCBI Taxonomy" id="2825571"/>
    <lineage>
        <taxon>Viruses</taxon>
        <taxon>Duplodnaviria</taxon>
        <taxon>Heunggongvirae</taxon>
        <taxon>Uroviricota</taxon>
        <taxon>Caudoviricetes</taxon>
    </lineage>
</organism>
<sequence length="214" mass="24022">MSNIVPIEPTRPTEVSLPGNTDKAKEGASPEKKVIAKAKIQKKSRVKEALRTFFAQDLPEIAEHLVIDVAIPAAKNAITDMVTQGIQQLLYGEVDPRRRPSSGYTSYSGSSRVNRGTGYYESRRAERREPRQPKPTNVEDLVFDTRGDAVDVIEFIAESIEQYGQVSVADLMSSVGIQPRYTDERWGWTTTDAFEIRQIREGWLVSADRPEPLK</sequence>
<accession>A0A8S5UB55</accession>
<name>A0A8S5UB55_9CAUD</name>
<reference evidence="2" key="1">
    <citation type="journal article" date="2021" name="Proc. Natl. Acad. Sci. U.S.A.">
        <title>A Catalog of Tens of Thousands of Viruses from Human Metagenomes Reveals Hidden Associations with Chronic Diseases.</title>
        <authorList>
            <person name="Tisza M.J."/>
            <person name="Buck C.B."/>
        </authorList>
    </citation>
    <scope>NUCLEOTIDE SEQUENCE</scope>
    <source>
        <strain evidence="2">CtcK97</strain>
    </source>
</reference>
<evidence type="ECO:0000256" key="1">
    <source>
        <dbReference type="SAM" id="MobiDB-lite"/>
    </source>
</evidence>
<proteinExistence type="predicted"/>
<feature type="compositionally biased region" description="Basic and acidic residues" evidence="1">
    <location>
        <begin position="121"/>
        <end position="132"/>
    </location>
</feature>
<evidence type="ECO:0000313" key="2">
    <source>
        <dbReference type="EMBL" id="DAF91626.1"/>
    </source>
</evidence>